<evidence type="ECO:0000313" key="6">
    <source>
        <dbReference type="EMBL" id="EKU93257.1"/>
    </source>
</evidence>
<accession>K9EQQ2</accession>
<evidence type="ECO:0000256" key="3">
    <source>
        <dbReference type="ARBA" id="ARBA00022840"/>
    </source>
</evidence>
<dbReference type="Pfam" id="PF00005">
    <property type="entry name" value="ABC_tran"/>
    <property type="match status" value="2"/>
</dbReference>
<keyword evidence="3" id="KW-0067">ATP-binding</keyword>
<keyword evidence="7" id="KW-1185">Reference proteome</keyword>
<dbReference type="Proteomes" id="UP000009875">
    <property type="component" value="Unassembled WGS sequence"/>
</dbReference>
<reference evidence="6 7" key="1">
    <citation type="submission" date="2012-09" db="EMBL/GenBank/DDBJ databases">
        <title>The Genome Sequence of Alloiococcus otitis ATCC 51267.</title>
        <authorList>
            <consortium name="The Broad Institute Genome Sequencing Platform"/>
            <person name="Earl A."/>
            <person name="Ward D."/>
            <person name="Feldgarden M."/>
            <person name="Gevers D."/>
            <person name="Huys G."/>
            <person name="Walker B."/>
            <person name="Young S.K."/>
            <person name="Zeng Q."/>
            <person name="Gargeya S."/>
            <person name="Fitzgerald M."/>
            <person name="Haas B."/>
            <person name="Abouelleil A."/>
            <person name="Alvarado L."/>
            <person name="Arachchi H.M."/>
            <person name="Berlin A.M."/>
            <person name="Chapman S.B."/>
            <person name="Goldberg J."/>
            <person name="Griggs A."/>
            <person name="Gujja S."/>
            <person name="Hansen M."/>
            <person name="Howarth C."/>
            <person name="Imamovic A."/>
            <person name="Larimer J."/>
            <person name="McCowen C."/>
            <person name="Montmayeur A."/>
            <person name="Murphy C."/>
            <person name="Neiman D."/>
            <person name="Pearson M."/>
            <person name="Priest M."/>
            <person name="Roberts A."/>
            <person name="Saif S."/>
            <person name="Shea T."/>
            <person name="Sisk P."/>
            <person name="Sykes S."/>
            <person name="Wortman J."/>
            <person name="Nusbaum C."/>
            <person name="Birren B."/>
        </authorList>
    </citation>
    <scope>NUCLEOTIDE SEQUENCE [LARGE SCALE GENOMIC DNA]</scope>
    <source>
        <strain evidence="6 7">ATCC 51267</strain>
    </source>
</reference>
<gene>
    <name evidence="6" type="ORF">HMPREF9698_01418</name>
</gene>
<dbReference type="HOGENOM" id="CLU_000604_36_3_9"/>
<sequence>MDKLVLDLHDIEKSFMHQDILSIDSLKVYESERIGVVGSNGAGKSTLLNIIAGKLKPDSGQVTRNIDFEYYEQIESLDPDYERIDPEYLSRLELPDYEASNFSGGEGTRLRLAEFFSTYHFGLLLDEPTTHLDSQGIQFLIDQLKYYYGTLIVVSHDRYFLDEVVDTIWEVSDGRVTVYPGNYSDYRDLKEEELIEQEHNYENFIKEKRRLEEAAQEKQDQAQKMENVSQKQKNKAIKPNRLASSKQKDTVQAAAFKSAKSMQKRADQLEEVEKVEEDKEISFPEAKNLAIHNRFPIMGEKVTIQVGEKVLFKEADFQLPLGKCIGIAGPNGSGKSTLLDYIVKDGPGITLSSKIVFSIYNQHDYQLKDKKTMLEFLEEDSYIDEALIRTILNNLGFDQTEITKKLVCNLSGGERTRLVIAKLFTDPSNVLVLDEPTNFIDLATIEALESLIASYQGTVLVTSHDKYFLEKVADQIWQVQDQKLKLVKY</sequence>
<dbReference type="InterPro" id="IPR003593">
    <property type="entry name" value="AAA+_ATPase"/>
</dbReference>
<dbReference type="STRING" id="883081.HMPREF9698_01418"/>
<dbReference type="InterPro" id="IPR003439">
    <property type="entry name" value="ABC_transporter-like_ATP-bd"/>
</dbReference>
<dbReference type="InterPro" id="IPR050611">
    <property type="entry name" value="ABCF"/>
</dbReference>
<keyword evidence="1" id="KW-0677">Repeat</keyword>
<dbReference type="eggNOG" id="COG0488">
    <property type="taxonomic scope" value="Bacteria"/>
</dbReference>
<dbReference type="InterPro" id="IPR027417">
    <property type="entry name" value="P-loop_NTPase"/>
</dbReference>
<dbReference type="InterPro" id="IPR017871">
    <property type="entry name" value="ABC_transporter-like_CS"/>
</dbReference>
<dbReference type="PANTHER" id="PTHR19211:SF100">
    <property type="entry name" value="RIBOSOME PROTECTION PROTEIN VMLR"/>
    <property type="match status" value="1"/>
</dbReference>
<dbReference type="SMART" id="SM00382">
    <property type="entry name" value="AAA"/>
    <property type="match status" value="2"/>
</dbReference>
<keyword evidence="2" id="KW-0547">Nucleotide-binding</keyword>
<evidence type="ECO:0000256" key="1">
    <source>
        <dbReference type="ARBA" id="ARBA00022737"/>
    </source>
</evidence>
<dbReference type="CDD" id="cd03221">
    <property type="entry name" value="ABCF_EF-3"/>
    <property type="match status" value="2"/>
</dbReference>
<name>K9EQQ2_9LACT</name>
<dbReference type="PROSITE" id="PS00211">
    <property type="entry name" value="ABC_TRANSPORTER_1"/>
    <property type="match status" value="1"/>
</dbReference>
<evidence type="ECO:0000259" key="5">
    <source>
        <dbReference type="PROSITE" id="PS50893"/>
    </source>
</evidence>
<comment type="caution">
    <text evidence="6">The sequence shown here is derived from an EMBL/GenBank/DDBJ whole genome shotgun (WGS) entry which is preliminary data.</text>
</comment>
<dbReference type="GO" id="GO:0016887">
    <property type="term" value="F:ATP hydrolysis activity"/>
    <property type="evidence" value="ECO:0007669"/>
    <property type="project" value="InterPro"/>
</dbReference>
<dbReference type="PROSITE" id="PS50893">
    <property type="entry name" value="ABC_TRANSPORTER_2"/>
    <property type="match status" value="2"/>
</dbReference>
<dbReference type="GO" id="GO:0005524">
    <property type="term" value="F:ATP binding"/>
    <property type="evidence" value="ECO:0007669"/>
    <property type="project" value="UniProtKB-KW"/>
</dbReference>
<dbReference type="SUPFAM" id="SSF52540">
    <property type="entry name" value="P-loop containing nucleoside triphosphate hydrolases"/>
    <property type="match status" value="2"/>
</dbReference>
<proteinExistence type="predicted"/>
<dbReference type="AlphaFoldDB" id="K9EQQ2"/>
<feature type="region of interest" description="Disordered" evidence="4">
    <location>
        <begin position="215"/>
        <end position="244"/>
    </location>
</feature>
<evidence type="ECO:0000256" key="4">
    <source>
        <dbReference type="SAM" id="MobiDB-lite"/>
    </source>
</evidence>
<dbReference type="Gene3D" id="3.40.50.300">
    <property type="entry name" value="P-loop containing nucleotide triphosphate hydrolases"/>
    <property type="match status" value="3"/>
</dbReference>
<organism evidence="6 7">
    <name type="scientific">Alloiococcus otitis ATCC 51267</name>
    <dbReference type="NCBI Taxonomy" id="883081"/>
    <lineage>
        <taxon>Bacteria</taxon>
        <taxon>Bacillati</taxon>
        <taxon>Bacillota</taxon>
        <taxon>Bacilli</taxon>
        <taxon>Lactobacillales</taxon>
        <taxon>Carnobacteriaceae</taxon>
        <taxon>Alloiococcus</taxon>
    </lineage>
</organism>
<evidence type="ECO:0000256" key="2">
    <source>
        <dbReference type="ARBA" id="ARBA00022741"/>
    </source>
</evidence>
<protein>
    <recommendedName>
        <fullName evidence="5">ABC transporter domain-containing protein</fullName>
    </recommendedName>
</protein>
<dbReference type="PANTHER" id="PTHR19211">
    <property type="entry name" value="ATP-BINDING TRANSPORT PROTEIN-RELATED"/>
    <property type="match status" value="1"/>
</dbReference>
<feature type="domain" description="ABC transporter" evidence="5">
    <location>
        <begin position="6"/>
        <end position="198"/>
    </location>
</feature>
<evidence type="ECO:0000313" key="7">
    <source>
        <dbReference type="Proteomes" id="UP000009875"/>
    </source>
</evidence>
<dbReference type="RefSeq" id="WP_003778502.1">
    <property type="nucleotide sequence ID" value="NZ_JH992960.1"/>
</dbReference>
<dbReference type="NCBIfam" id="NF000355">
    <property type="entry name" value="ribo_prot_ABC_F"/>
    <property type="match status" value="1"/>
</dbReference>
<dbReference type="EMBL" id="AGXA01000022">
    <property type="protein sequence ID" value="EKU93257.1"/>
    <property type="molecule type" value="Genomic_DNA"/>
</dbReference>
<feature type="domain" description="ABC transporter" evidence="5">
    <location>
        <begin position="297"/>
        <end position="489"/>
    </location>
</feature>
<dbReference type="OrthoDB" id="9760950at2"/>